<feature type="domain" description="7,8-dihydro-6-hydroxymethylpterin-pyrophosphokinase" evidence="9">
    <location>
        <begin position="101"/>
        <end position="112"/>
    </location>
</feature>
<evidence type="ECO:0000313" key="11">
    <source>
        <dbReference type="Proteomes" id="UP000184404"/>
    </source>
</evidence>
<evidence type="ECO:0000256" key="8">
    <source>
        <dbReference type="ARBA" id="ARBA00022909"/>
    </source>
</evidence>
<dbReference type="GO" id="GO:0046654">
    <property type="term" value="P:tetrahydrofolate biosynthetic process"/>
    <property type="evidence" value="ECO:0007669"/>
    <property type="project" value="UniProtKB-UniPathway"/>
</dbReference>
<dbReference type="GO" id="GO:0016301">
    <property type="term" value="F:kinase activity"/>
    <property type="evidence" value="ECO:0007669"/>
    <property type="project" value="UniProtKB-KW"/>
</dbReference>
<dbReference type="Pfam" id="PF01288">
    <property type="entry name" value="HPPK"/>
    <property type="match status" value="1"/>
</dbReference>
<evidence type="ECO:0000256" key="3">
    <source>
        <dbReference type="ARBA" id="ARBA00013253"/>
    </source>
</evidence>
<protein>
    <recommendedName>
        <fullName evidence="3">2-amino-4-hydroxy-6-hydroxymethyldihydropteridine diphosphokinase</fullName>
        <ecNumber evidence="3">2.7.6.3</ecNumber>
    </recommendedName>
</protein>
<dbReference type="PANTHER" id="PTHR43071">
    <property type="entry name" value="2-AMINO-4-HYDROXY-6-HYDROXYMETHYLDIHYDROPTERIDINE PYROPHOSPHOKINASE"/>
    <property type="match status" value="1"/>
</dbReference>
<keyword evidence="4" id="KW-0808">Transferase</keyword>
<evidence type="ECO:0000256" key="1">
    <source>
        <dbReference type="ARBA" id="ARBA00000198"/>
    </source>
</evidence>
<keyword evidence="5" id="KW-0547">Nucleotide-binding</keyword>
<dbReference type="PROSITE" id="PS00794">
    <property type="entry name" value="HPPK"/>
    <property type="match status" value="1"/>
</dbReference>
<keyword evidence="7" id="KW-0067">ATP-binding</keyword>
<accession>A0A1M4UXC0</accession>
<keyword evidence="6 10" id="KW-0418">Kinase</keyword>
<dbReference type="PANTHER" id="PTHR43071:SF1">
    <property type="entry name" value="2-AMINO-4-HYDROXY-6-HYDROXYMETHYLDIHYDROPTERIDINE PYROPHOSPHOKINASE"/>
    <property type="match status" value="1"/>
</dbReference>
<dbReference type="CDD" id="cd00483">
    <property type="entry name" value="HPPK"/>
    <property type="match status" value="1"/>
</dbReference>
<dbReference type="NCBIfam" id="TIGR01498">
    <property type="entry name" value="folK"/>
    <property type="match status" value="1"/>
</dbReference>
<dbReference type="GO" id="GO:0046656">
    <property type="term" value="P:folic acid biosynthetic process"/>
    <property type="evidence" value="ECO:0007669"/>
    <property type="project" value="UniProtKB-KW"/>
</dbReference>
<evidence type="ECO:0000256" key="4">
    <source>
        <dbReference type="ARBA" id="ARBA00022679"/>
    </source>
</evidence>
<dbReference type="Proteomes" id="UP000184404">
    <property type="component" value="Unassembled WGS sequence"/>
</dbReference>
<dbReference type="InterPro" id="IPR035907">
    <property type="entry name" value="Hppk_sf"/>
</dbReference>
<dbReference type="InterPro" id="IPR000550">
    <property type="entry name" value="Hppk"/>
</dbReference>
<evidence type="ECO:0000256" key="2">
    <source>
        <dbReference type="ARBA" id="ARBA00005051"/>
    </source>
</evidence>
<dbReference type="OrthoDB" id="9808041at2"/>
<dbReference type="UniPathway" id="UPA00077">
    <property type="reaction ID" value="UER00155"/>
</dbReference>
<dbReference type="EC" id="2.7.6.3" evidence="3"/>
<organism evidence="10 11">
    <name type="scientific">Schwartzia succinivorans DSM 10502</name>
    <dbReference type="NCBI Taxonomy" id="1123243"/>
    <lineage>
        <taxon>Bacteria</taxon>
        <taxon>Bacillati</taxon>
        <taxon>Bacillota</taxon>
        <taxon>Negativicutes</taxon>
        <taxon>Selenomonadales</taxon>
        <taxon>Selenomonadaceae</taxon>
        <taxon>Schwartzia</taxon>
    </lineage>
</organism>
<comment type="pathway">
    <text evidence="2">Cofactor biosynthesis; tetrahydrofolate biosynthesis; 2-amino-4-hydroxy-6-hydroxymethyl-7,8-dihydropteridine diphosphate from 7,8-dihydroneopterin triphosphate: step 4/4.</text>
</comment>
<sequence>MNNRGELIVPVDRATVAYLGLGANLGDRESTLWKAIEMIGGEKGISISAVSPIYETEPWGNENQPKFLNLVVQIETMLEPDELLDRCLNIENALGRVRREHWGARTIDIDILSMVGIESDGEKLVLPHPYLTERAFILMPLFDVAPDLMIRRRPVWQWLKEVEGKEGVIRI</sequence>
<evidence type="ECO:0000256" key="5">
    <source>
        <dbReference type="ARBA" id="ARBA00022741"/>
    </source>
</evidence>
<dbReference type="SUPFAM" id="SSF55083">
    <property type="entry name" value="6-hydroxymethyl-7,8-dihydropterin pyrophosphokinase, HPPK"/>
    <property type="match status" value="1"/>
</dbReference>
<dbReference type="RefSeq" id="WP_072934907.1">
    <property type="nucleotide sequence ID" value="NZ_FQUG01000003.1"/>
</dbReference>
<keyword evidence="8" id="KW-0289">Folate biosynthesis</keyword>
<dbReference type="Gene3D" id="3.30.70.560">
    <property type="entry name" value="7,8-Dihydro-6-hydroxymethylpterin-pyrophosphokinase HPPK"/>
    <property type="match status" value="1"/>
</dbReference>
<dbReference type="GO" id="GO:0005524">
    <property type="term" value="F:ATP binding"/>
    <property type="evidence" value="ECO:0007669"/>
    <property type="project" value="UniProtKB-KW"/>
</dbReference>
<dbReference type="AlphaFoldDB" id="A0A1M4UXC0"/>
<evidence type="ECO:0000259" key="9">
    <source>
        <dbReference type="PROSITE" id="PS00794"/>
    </source>
</evidence>
<gene>
    <name evidence="10" type="ORF">SAMN02745190_00810</name>
</gene>
<keyword evidence="11" id="KW-1185">Reference proteome</keyword>
<dbReference type="STRING" id="1123243.SAMN02745190_00810"/>
<dbReference type="EMBL" id="FQUG01000003">
    <property type="protein sequence ID" value="SHE61366.1"/>
    <property type="molecule type" value="Genomic_DNA"/>
</dbReference>
<evidence type="ECO:0000256" key="7">
    <source>
        <dbReference type="ARBA" id="ARBA00022840"/>
    </source>
</evidence>
<comment type="catalytic activity">
    <reaction evidence="1">
        <text>6-hydroxymethyl-7,8-dihydropterin + ATP = (7,8-dihydropterin-6-yl)methyl diphosphate + AMP + H(+)</text>
        <dbReference type="Rhea" id="RHEA:11412"/>
        <dbReference type="ChEBI" id="CHEBI:15378"/>
        <dbReference type="ChEBI" id="CHEBI:30616"/>
        <dbReference type="ChEBI" id="CHEBI:44841"/>
        <dbReference type="ChEBI" id="CHEBI:72950"/>
        <dbReference type="ChEBI" id="CHEBI:456215"/>
        <dbReference type="EC" id="2.7.6.3"/>
    </reaction>
</comment>
<name>A0A1M4UXC0_9FIRM</name>
<reference evidence="10 11" key="1">
    <citation type="submission" date="2016-11" db="EMBL/GenBank/DDBJ databases">
        <authorList>
            <person name="Jaros S."/>
            <person name="Januszkiewicz K."/>
            <person name="Wedrychowicz H."/>
        </authorList>
    </citation>
    <scope>NUCLEOTIDE SEQUENCE [LARGE SCALE GENOMIC DNA]</scope>
    <source>
        <strain evidence="10 11">DSM 10502</strain>
    </source>
</reference>
<dbReference type="GO" id="GO:0003848">
    <property type="term" value="F:2-amino-4-hydroxy-6-hydroxymethyldihydropteridine diphosphokinase activity"/>
    <property type="evidence" value="ECO:0007669"/>
    <property type="project" value="UniProtKB-EC"/>
</dbReference>
<evidence type="ECO:0000256" key="6">
    <source>
        <dbReference type="ARBA" id="ARBA00022777"/>
    </source>
</evidence>
<evidence type="ECO:0000313" key="10">
    <source>
        <dbReference type="EMBL" id="SHE61366.1"/>
    </source>
</evidence>
<proteinExistence type="predicted"/>